<dbReference type="Proteomes" id="UP000242381">
    <property type="component" value="Unassembled WGS sequence"/>
</dbReference>
<name>A0A1X0RLX0_RHIZD</name>
<dbReference type="VEuPathDB" id="FungiDB:BCV72DRAFT_176180"/>
<sequence length="123" mass="14032">VTTDSKILCQNILGIRWSNAVDKLDYWARVVDLDSKALKPQEGGQLRFCGTIQTDGVGITVFKKGFDRQTRYTARFTVEYEAASYIANLTRRNHQEISGRCVAVDPGRRDMLYFVHEKSTPEQ</sequence>
<feature type="non-terminal residue" evidence="1">
    <location>
        <position position="123"/>
    </location>
</feature>
<protein>
    <submittedName>
        <fullName evidence="1">Uncharacterized protein</fullName>
    </submittedName>
</protein>
<accession>A0A1X0RLX0</accession>
<dbReference type="EMBL" id="KV921576">
    <property type="protein sequence ID" value="ORE13022.1"/>
    <property type="molecule type" value="Genomic_DNA"/>
</dbReference>
<proteinExistence type="predicted"/>
<feature type="non-terminal residue" evidence="1">
    <location>
        <position position="1"/>
    </location>
</feature>
<organism evidence="1 2">
    <name type="scientific">Rhizopus microsporus</name>
    <dbReference type="NCBI Taxonomy" id="58291"/>
    <lineage>
        <taxon>Eukaryota</taxon>
        <taxon>Fungi</taxon>
        <taxon>Fungi incertae sedis</taxon>
        <taxon>Mucoromycota</taxon>
        <taxon>Mucoromycotina</taxon>
        <taxon>Mucoromycetes</taxon>
        <taxon>Mucorales</taxon>
        <taxon>Mucorineae</taxon>
        <taxon>Rhizopodaceae</taxon>
        <taxon>Rhizopus</taxon>
    </lineage>
</organism>
<gene>
    <name evidence="1" type="ORF">BCV71DRAFT_158752</name>
</gene>
<evidence type="ECO:0000313" key="2">
    <source>
        <dbReference type="Proteomes" id="UP000242381"/>
    </source>
</evidence>
<reference evidence="1 2" key="1">
    <citation type="journal article" date="2016" name="Proc. Natl. Acad. Sci. U.S.A.">
        <title>Lipid metabolic changes in an early divergent fungus govern the establishment of a mutualistic symbiosis with endobacteria.</title>
        <authorList>
            <person name="Lastovetsky O.A."/>
            <person name="Gaspar M.L."/>
            <person name="Mondo S.J."/>
            <person name="LaButti K.M."/>
            <person name="Sandor L."/>
            <person name="Grigoriev I.V."/>
            <person name="Henry S.A."/>
            <person name="Pawlowska T.E."/>
        </authorList>
    </citation>
    <scope>NUCLEOTIDE SEQUENCE [LARGE SCALE GENOMIC DNA]</scope>
    <source>
        <strain evidence="1 2">ATCC 11559</strain>
    </source>
</reference>
<evidence type="ECO:0000313" key="1">
    <source>
        <dbReference type="EMBL" id="ORE13022.1"/>
    </source>
</evidence>
<dbReference type="AlphaFoldDB" id="A0A1X0RLX0"/>